<dbReference type="PANTHER" id="PTHR48112:SF22">
    <property type="entry name" value="MITOCHONDRIAL TRANSCRIPTION FACTOR A, ISOFORM B"/>
    <property type="match status" value="1"/>
</dbReference>
<evidence type="ECO:0000259" key="4">
    <source>
        <dbReference type="PROSITE" id="PS50118"/>
    </source>
</evidence>
<evidence type="ECO:0000256" key="3">
    <source>
        <dbReference type="SAM" id="MobiDB-lite"/>
    </source>
</evidence>
<evidence type="ECO:0000313" key="5">
    <source>
        <dbReference type="EMBL" id="ALE15284.1"/>
    </source>
</evidence>
<accession>A0A0M4LST2</accession>
<feature type="domain" description="HMG box" evidence="4">
    <location>
        <begin position="368"/>
        <end position="437"/>
    </location>
</feature>
<dbReference type="SMART" id="SM00398">
    <property type="entry name" value="HMG"/>
    <property type="match status" value="2"/>
</dbReference>
<feature type="DNA-binding region" description="HMG box" evidence="2">
    <location>
        <begin position="472"/>
        <end position="544"/>
    </location>
</feature>
<feature type="domain" description="HMG box" evidence="4">
    <location>
        <begin position="472"/>
        <end position="544"/>
    </location>
</feature>
<feature type="compositionally biased region" description="Basic and acidic residues" evidence="3">
    <location>
        <begin position="338"/>
        <end position="357"/>
    </location>
</feature>
<dbReference type="InterPro" id="IPR009071">
    <property type="entry name" value="HMG_box_dom"/>
</dbReference>
<dbReference type="SUPFAM" id="SSF47095">
    <property type="entry name" value="HMG-box"/>
    <property type="match status" value="2"/>
</dbReference>
<sequence length="590" mass="66228">MTHFLSFPFKLLRRRCRPFTSPSSLRFPYNTIISPPTRPIPTIRRLPAMKDPATLSFDDPHSYMDSDQMIFGPIDMEDTTTTYREPVVPYSWDPFGDPDAEMKPTYPFPTSPVMPMSPYSFGVSHSSPPDSYYDPNPMDEPKSPHFDNGSYLSHWINDSEVSYIPSSPIPIPSSIASTSQSQSFVAYNDHTSFPSGAFSPTTFAAMHPLPRSVSPSSSFDDRVQHFQQPSINSVSPQDMSLQAPGWATSLWDGPSSLRSPSAVRPSVRHSPLTDSTIRPRVPVRRGSITSAHLFQSASAPSASEPRVPAMTRSYSRRAESVSINEDRDATVRRKKRSPAAEDIKVPDGKDKDKDKSGDIPLKSVLRPPKLAPSAWQLYFTDWIQRQQATSTRKLNVAQAAKEAGQEYASLSQEEKEPYKRRSQAAKEDREKELAAYMKSLTPEDIKRENAFRAAQRKAGKSRKSNIKDPNAPKKPLSAYFMFLQKIRADPRLVQDIFGDETETTKQSVLAAAKWRSMTDAERQPFLAQAEQEKMEYEAARRLYEEGTTGYGNSINFSILPGSPAFQTIIKTESESESEGFNTDSEHPTRR</sequence>
<feature type="compositionally biased region" description="Basic and acidic residues" evidence="3">
    <location>
        <begin position="412"/>
        <end position="428"/>
    </location>
</feature>
<feature type="compositionally biased region" description="Basic and acidic residues" evidence="3">
    <location>
        <begin position="316"/>
        <end position="331"/>
    </location>
</feature>
<feature type="compositionally biased region" description="Polar residues" evidence="3">
    <location>
        <begin position="287"/>
        <end position="301"/>
    </location>
</feature>
<keyword evidence="1 2" id="KW-0238">DNA-binding</keyword>
<dbReference type="Pfam" id="PF09011">
    <property type="entry name" value="HMG_box_2"/>
    <property type="match status" value="1"/>
</dbReference>
<feature type="region of interest" description="Disordered" evidence="3">
    <location>
        <begin position="255"/>
        <end position="365"/>
    </location>
</feature>
<dbReference type="AlphaFoldDB" id="A0A0M4LST2"/>
<reference evidence="5" key="1">
    <citation type="submission" date="2015-03" db="EMBL/GenBank/DDBJ databases">
        <title>Clone and expression analysis of a vv-exp gene related to the formation and expansion of fruit body in Volvariella volvacea.</title>
        <authorList>
            <person name="Xie B."/>
            <person name="Lu Y."/>
        </authorList>
    </citation>
    <scope>NUCLEOTIDE SEQUENCE</scope>
    <source>
        <strain evidence="5">PYd21</strain>
        <tissue evidence="5">Mycelium</tissue>
    </source>
</reference>
<dbReference type="GO" id="GO:0003677">
    <property type="term" value="F:DNA binding"/>
    <property type="evidence" value="ECO:0007669"/>
    <property type="project" value="UniProtKB-UniRule"/>
</dbReference>
<evidence type="ECO:0000256" key="2">
    <source>
        <dbReference type="PROSITE-ProRule" id="PRU00267"/>
    </source>
</evidence>
<feature type="region of interest" description="Disordered" evidence="3">
    <location>
        <begin position="406"/>
        <end position="428"/>
    </location>
</feature>
<dbReference type="GO" id="GO:0005634">
    <property type="term" value="C:nucleus"/>
    <property type="evidence" value="ECO:0007669"/>
    <property type="project" value="UniProtKB-UniRule"/>
</dbReference>
<dbReference type="PANTHER" id="PTHR48112">
    <property type="entry name" value="HIGH MOBILITY GROUP PROTEIN DSP1"/>
    <property type="match status" value="1"/>
</dbReference>
<dbReference type="EMBL" id="KR052034">
    <property type="protein sequence ID" value="ALE15284.1"/>
    <property type="molecule type" value="Genomic_DNA"/>
</dbReference>
<protein>
    <submittedName>
        <fullName evidence="5">Putative exp</fullName>
    </submittedName>
</protein>
<keyword evidence="2" id="KW-0539">Nucleus</keyword>
<proteinExistence type="predicted"/>
<evidence type="ECO:0000256" key="1">
    <source>
        <dbReference type="ARBA" id="ARBA00023125"/>
    </source>
</evidence>
<dbReference type="PROSITE" id="PS50118">
    <property type="entry name" value="HMG_BOX_2"/>
    <property type="match status" value="2"/>
</dbReference>
<feature type="region of interest" description="Disordered" evidence="3">
    <location>
        <begin position="569"/>
        <end position="590"/>
    </location>
</feature>
<organism evidence="5">
    <name type="scientific">Volvariella volvacea</name>
    <dbReference type="NCBI Taxonomy" id="36659"/>
    <lineage>
        <taxon>Eukaryota</taxon>
        <taxon>Fungi</taxon>
        <taxon>Dikarya</taxon>
        <taxon>Basidiomycota</taxon>
        <taxon>Agaricomycotina</taxon>
        <taxon>Agaricomycetes</taxon>
        <taxon>Agaricomycetidae</taxon>
        <taxon>Agaricales</taxon>
        <taxon>Pluteineae</taxon>
        <taxon>Pluteaceae</taxon>
        <taxon>Volvariella</taxon>
    </lineage>
</organism>
<name>A0A0M4LST2_9AGAR</name>
<dbReference type="Gene3D" id="1.10.30.10">
    <property type="entry name" value="High mobility group box domain"/>
    <property type="match status" value="2"/>
</dbReference>
<feature type="DNA-binding region" description="HMG box" evidence="2">
    <location>
        <begin position="368"/>
        <end position="437"/>
    </location>
</feature>
<dbReference type="Pfam" id="PF00505">
    <property type="entry name" value="HMG_box"/>
    <property type="match status" value="1"/>
</dbReference>
<dbReference type="InterPro" id="IPR050342">
    <property type="entry name" value="HMGB"/>
</dbReference>
<dbReference type="InterPro" id="IPR036910">
    <property type="entry name" value="HMG_box_dom_sf"/>
</dbReference>